<keyword evidence="4" id="KW-1185">Reference proteome</keyword>
<keyword evidence="1" id="KW-0175">Coiled coil</keyword>
<comment type="caution">
    <text evidence="3">The sequence shown here is derived from an EMBL/GenBank/DDBJ whole genome shotgun (WGS) entry which is preliminary data.</text>
</comment>
<feature type="region of interest" description="Disordered" evidence="2">
    <location>
        <begin position="1"/>
        <end position="25"/>
    </location>
</feature>
<evidence type="ECO:0000256" key="1">
    <source>
        <dbReference type="SAM" id="Coils"/>
    </source>
</evidence>
<proteinExistence type="predicted"/>
<feature type="region of interest" description="Disordered" evidence="2">
    <location>
        <begin position="197"/>
        <end position="251"/>
    </location>
</feature>
<protein>
    <submittedName>
        <fullName evidence="3">Uncharacterized protein</fullName>
    </submittedName>
</protein>
<dbReference type="Proteomes" id="UP001286456">
    <property type="component" value="Unassembled WGS sequence"/>
</dbReference>
<accession>A0AAE0I6Q4</accession>
<gene>
    <name evidence="3" type="ORF">B0T19DRAFT_404081</name>
</gene>
<evidence type="ECO:0000313" key="4">
    <source>
        <dbReference type="Proteomes" id="UP001286456"/>
    </source>
</evidence>
<organism evidence="3 4">
    <name type="scientific">Cercophora scortea</name>
    <dbReference type="NCBI Taxonomy" id="314031"/>
    <lineage>
        <taxon>Eukaryota</taxon>
        <taxon>Fungi</taxon>
        <taxon>Dikarya</taxon>
        <taxon>Ascomycota</taxon>
        <taxon>Pezizomycotina</taxon>
        <taxon>Sordariomycetes</taxon>
        <taxon>Sordariomycetidae</taxon>
        <taxon>Sordariales</taxon>
        <taxon>Lasiosphaeriaceae</taxon>
        <taxon>Cercophora</taxon>
    </lineage>
</organism>
<evidence type="ECO:0000256" key="2">
    <source>
        <dbReference type="SAM" id="MobiDB-lite"/>
    </source>
</evidence>
<reference evidence="3" key="2">
    <citation type="submission" date="2023-06" db="EMBL/GenBank/DDBJ databases">
        <authorList>
            <consortium name="Lawrence Berkeley National Laboratory"/>
            <person name="Haridas S."/>
            <person name="Hensen N."/>
            <person name="Bonometti L."/>
            <person name="Westerberg I."/>
            <person name="Brannstrom I.O."/>
            <person name="Guillou S."/>
            <person name="Cros-Aarteil S."/>
            <person name="Calhoun S."/>
            <person name="Kuo A."/>
            <person name="Mondo S."/>
            <person name="Pangilinan J."/>
            <person name="Riley R."/>
            <person name="Labutti K."/>
            <person name="Andreopoulos B."/>
            <person name="Lipzen A."/>
            <person name="Chen C."/>
            <person name="Yanf M."/>
            <person name="Daum C."/>
            <person name="Ng V."/>
            <person name="Clum A."/>
            <person name="Steindorff A."/>
            <person name="Ohm R."/>
            <person name="Martin F."/>
            <person name="Silar P."/>
            <person name="Natvig D."/>
            <person name="Lalanne C."/>
            <person name="Gautier V."/>
            <person name="Ament-Velasquez S.L."/>
            <person name="Kruys A."/>
            <person name="Hutchinson M.I."/>
            <person name="Powell A.J."/>
            <person name="Barry K."/>
            <person name="Miller A.N."/>
            <person name="Grigoriev I.V."/>
            <person name="Debuchy R."/>
            <person name="Gladieux P."/>
            <person name="Thoren M.H."/>
            <person name="Johannesson H."/>
        </authorList>
    </citation>
    <scope>NUCLEOTIDE SEQUENCE</scope>
    <source>
        <strain evidence="3">SMH4131-1</strain>
    </source>
</reference>
<reference evidence="3" key="1">
    <citation type="journal article" date="2023" name="Mol. Phylogenet. Evol.">
        <title>Genome-scale phylogeny and comparative genomics of the fungal order Sordariales.</title>
        <authorList>
            <person name="Hensen N."/>
            <person name="Bonometti L."/>
            <person name="Westerberg I."/>
            <person name="Brannstrom I.O."/>
            <person name="Guillou S."/>
            <person name="Cros-Aarteil S."/>
            <person name="Calhoun S."/>
            <person name="Haridas S."/>
            <person name="Kuo A."/>
            <person name="Mondo S."/>
            <person name="Pangilinan J."/>
            <person name="Riley R."/>
            <person name="LaButti K."/>
            <person name="Andreopoulos B."/>
            <person name="Lipzen A."/>
            <person name="Chen C."/>
            <person name="Yan M."/>
            <person name="Daum C."/>
            <person name="Ng V."/>
            <person name="Clum A."/>
            <person name="Steindorff A."/>
            <person name="Ohm R.A."/>
            <person name="Martin F."/>
            <person name="Silar P."/>
            <person name="Natvig D.O."/>
            <person name="Lalanne C."/>
            <person name="Gautier V."/>
            <person name="Ament-Velasquez S.L."/>
            <person name="Kruys A."/>
            <person name="Hutchinson M.I."/>
            <person name="Powell A.J."/>
            <person name="Barry K."/>
            <person name="Miller A.N."/>
            <person name="Grigoriev I.V."/>
            <person name="Debuchy R."/>
            <person name="Gladieux P."/>
            <person name="Hiltunen Thoren M."/>
            <person name="Johannesson H."/>
        </authorList>
    </citation>
    <scope>NUCLEOTIDE SEQUENCE</scope>
    <source>
        <strain evidence="3">SMH4131-1</strain>
    </source>
</reference>
<dbReference type="EMBL" id="JAUEPO010000006">
    <property type="protein sequence ID" value="KAK3319507.1"/>
    <property type="molecule type" value="Genomic_DNA"/>
</dbReference>
<sequence>MSTRAKESRKHYYAPGVGVSAESDPASYTTNLLWPAATDKQPVNLDDTLPSLNLSVRRARVPDVRGIVTGKDDRIKTLEAENAELKARLANLEARDKAQHNQHGNPSTPPAHEDAVRATDIAASFHPVTVDKQVCLETGKRNADEDNTEKAMMLQRLTSLEWTVDDLVKVTVDLSSDYKRDLRFQLSRARAMIARRNEKNTAAEEDDELSNSPPPQPPTRKSRGKTFRNRPSPLSRPITEFKKAKREEDHV</sequence>
<dbReference type="AlphaFoldDB" id="A0AAE0I6Q4"/>
<feature type="compositionally biased region" description="Basic and acidic residues" evidence="2">
    <location>
        <begin position="239"/>
        <end position="251"/>
    </location>
</feature>
<name>A0AAE0I6Q4_9PEZI</name>
<evidence type="ECO:0000313" key="3">
    <source>
        <dbReference type="EMBL" id="KAK3319507.1"/>
    </source>
</evidence>
<feature type="coiled-coil region" evidence="1">
    <location>
        <begin position="68"/>
        <end position="102"/>
    </location>
</feature>